<dbReference type="SUPFAM" id="SSF51430">
    <property type="entry name" value="NAD(P)-linked oxidoreductase"/>
    <property type="match status" value="1"/>
</dbReference>
<gene>
    <name evidence="3" type="ORF">ABUE31_19660</name>
</gene>
<protein>
    <submittedName>
        <fullName evidence="3">Aldo/keto reductase</fullName>
    </submittedName>
</protein>
<dbReference type="EMBL" id="JBFOCI010000007">
    <property type="protein sequence ID" value="MEW9808211.1"/>
    <property type="molecule type" value="Genomic_DNA"/>
</dbReference>
<dbReference type="InterPro" id="IPR050523">
    <property type="entry name" value="AKR_Detox_Biosynth"/>
</dbReference>
<comment type="caution">
    <text evidence="3">The sequence shown here is derived from an EMBL/GenBank/DDBJ whole genome shotgun (WGS) entry which is preliminary data.</text>
</comment>
<proteinExistence type="predicted"/>
<dbReference type="InterPro" id="IPR023210">
    <property type="entry name" value="NADP_OxRdtase_dom"/>
</dbReference>
<keyword evidence="4" id="KW-1185">Reference proteome</keyword>
<dbReference type="Proteomes" id="UP001556196">
    <property type="component" value="Unassembled WGS sequence"/>
</dbReference>
<feature type="domain" description="NADP-dependent oxidoreductase" evidence="2">
    <location>
        <begin position="15"/>
        <end position="341"/>
    </location>
</feature>
<dbReference type="PANTHER" id="PTHR43364">
    <property type="entry name" value="NADH-SPECIFIC METHYLGLYOXAL REDUCTASE-RELATED"/>
    <property type="match status" value="1"/>
</dbReference>
<dbReference type="PANTHER" id="PTHR43364:SF4">
    <property type="entry name" value="NAD(P)-LINKED OXIDOREDUCTASE SUPERFAMILY PROTEIN"/>
    <property type="match status" value="1"/>
</dbReference>
<accession>A0ABV3R4T1</accession>
<keyword evidence="1" id="KW-0560">Oxidoreductase</keyword>
<evidence type="ECO:0000256" key="1">
    <source>
        <dbReference type="ARBA" id="ARBA00023002"/>
    </source>
</evidence>
<dbReference type="Gene3D" id="3.20.20.100">
    <property type="entry name" value="NADP-dependent oxidoreductase domain"/>
    <property type="match status" value="1"/>
</dbReference>
<organism evidence="3 4">
    <name type="scientific">Mesorhizobium marinum</name>
    <dbReference type="NCBI Taxonomy" id="3228790"/>
    <lineage>
        <taxon>Bacteria</taxon>
        <taxon>Pseudomonadati</taxon>
        <taxon>Pseudomonadota</taxon>
        <taxon>Alphaproteobacteria</taxon>
        <taxon>Hyphomicrobiales</taxon>
        <taxon>Phyllobacteriaceae</taxon>
        <taxon>Mesorhizobium</taxon>
    </lineage>
</organism>
<evidence type="ECO:0000259" key="2">
    <source>
        <dbReference type="Pfam" id="PF00248"/>
    </source>
</evidence>
<reference evidence="3 4" key="1">
    <citation type="submission" date="2024-06" db="EMBL/GenBank/DDBJ databases">
        <authorList>
            <person name="Tuo L."/>
        </authorList>
    </citation>
    <scope>NUCLEOTIDE SEQUENCE [LARGE SCALE GENOMIC DNA]</scope>
    <source>
        <strain evidence="3 4">ZMM04-5</strain>
    </source>
</reference>
<evidence type="ECO:0000313" key="3">
    <source>
        <dbReference type="EMBL" id="MEW9808211.1"/>
    </source>
</evidence>
<sequence length="350" mass="38788">MDMRRLGRTDLSVSRICLGTMTWGQQNTEAEGLAQMDLAFSRGVNFLDTAELYSIPPKAETQGSTERIVGNWMKARGNRDRVIVASKVVGRTQMEWFRGGRPSKLVRADIFDAIDKSLQRLQTDYIDLYQLHFPERKVMWGSNPTRYGKWPADRYDDETPIEETLGALDELVKAGKIRHFGVSNESSWGVMRFVAEADKGIGPRVASIQNAYNLVNRTFEVNLAEVCEREDVALLAYSPLGQGYLTGKYANGARPEGARSTLFNRGQRYETPNAAEAIADYCALAQDFGMEPALFAAAFVLNQDFVASSIIGATTMAHLETALAAADVAWTKEMQDAVDAVHQRVGNPCP</sequence>
<evidence type="ECO:0000313" key="4">
    <source>
        <dbReference type="Proteomes" id="UP001556196"/>
    </source>
</evidence>
<dbReference type="CDD" id="cd19094">
    <property type="entry name" value="AKR_Tas-like"/>
    <property type="match status" value="1"/>
</dbReference>
<name>A0ABV3R4T1_9HYPH</name>
<dbReference type="RefSeq" id="WP_367725435.1">
    <property type="nucleotide sequence ID" value="NZ_JBFOCI010000007.1"/>
</dbReference>
<dbReference type="InterPro" id="IPR036812">
    <property type="entry name" value="NAD(P)_OxRdtase_dom_sf"/>
</dbReference>
<dbReference type="Pfam" id="PF00248">
    <property type="entry name" value="Aldo_ket_red"/>
    <property type="match status" value="1"/>
</dbReference>